<evidence type="ECO:0000256" key="5">
    <source>
        <dbReference type="SAM" id="MobiDB-lite"/>
    </source>
</evidence>
<comment type="similarity">
    <text evidence="1">Belongs to the LysR transcriptional regulatory family.</text>
</comment>
<keyword evidence="2" id="KW-0805">Transcription regulation</keyword>
<dbReference type="SUPFAM" id="SSF46785">
    <property type="entry name" value="Winged helix' DNA-binding domain"/>
    <property type="match status" value="1"/>
</dbReference>
<name>A0A2R4XJ89_9BURK</name>
<dbReference type="KEGG" id="boz:DBV39_09180"/>
<dbReference type="GO" id="GO:0000976">
    <property type="term" value="F:transcription cis-regulatory region binding"/>
    <property type="evidence" value="ECO:0007669"/>
    <property type="project" value="TreeGrafter"/>
</dbReference>
<dbReference type="AlphaFoldDB" id="A0A2R4XJ89"/>
<dbReference type="RefSeq" id="WP_108621278.1">
    <property type="nucleotide sequence ID" value="NZ_CP028901.1"/>
</dbReference>
<dbReference type="InterPro" id="IPR036388">
    <property type="entry name" value="WH-like_DNA-bd_sf"/>
</dbReference>
<dbReference type="Gene3D" id="1.10.10.10">
    <property type="entry name" value="Winged helix-like DNA-binding domain superfamily/Winged helix DNA-binding domain"/>
    <property type="match status" value="1"/>
</dbReference>
<keyword evidence="4" id="KW-0804">Transcription</keyword>
<evidence type="ECO:0000313" key="8">
    <source>
        <dbReference type="Proteomes" id="UP000244571"/>
    </source>
</evidence>
<dbReference type="InterPro" id="IPR036390">
    <property type="entry name" value="WH_DNA-bd_sf"/>
</dbReference>
<protein>
    <submittedName>
        <fullName evidence="7">LysR family transcriptional regulator</fullName>
    </submittedName>
</protein>
<evidence type="ECO:0000313" key="7">
    <source>
        <dbReference type="EMBL" id="AWB33851.1"/>
    </source>
</evidence>
<dbReference type="Pfam" id="PF03466">
    <property type="entry name" value="LysR_substrate"/>
    <property type="match status" value="1"/>
</dbReference>
<dbReference type="PANTHER" id="PTHR30126:SF39">
    <property type="entry name" value="HTH-TYPE TRANSCRIPTIONAL REGULATOR CYSL"/>
    <property type="match status" value="1"/>
</dbReference>
<dbReference type="OrthoDB" id="9785745at2"/>
<evidence type="ECO:0000256" key="4">
    <source>
        <dbReference type="ARBA" id="ARBA00023163"/>
    </source>
</evidence>
<dbReference type="SUPFAM" id="SSF53850">
    <property type="entry name" value="Periplasmic binding protein-like II"/>
    <property type="match status" value="1"/>
</dbReference>
<dbReference type="Gene3D" id="3.40.190.290">
    <property type="match status" value="1"/>
</dbReference>
<keyword evidence="3" id="KW-0238">DNA-binding</keyword>
<dbReference type="PROSITE" id="PS50931">
    <property type="entry name" value="HTH_LYSR"/>
    <property type="match status" value="1"/>
</dbReference>
<proteinExistence type="inferred from homology"/>
<organism evidence="7 8">
    <name type="scientific">Orrella marina</name>
    <dbReference type="NCBI Taxonomy" id="2163011"/>
    <lineage>
        <taxon>Bacteria</taxon>
        <taxon>Pseudomonadati</taxon>
        <taxon>Pseudomonadota</taxon>
        <taxon>Betaproteobacteria</taxon>
        <taxon>Burkholderiales</taxon>
        <taxon>Alcaligenaceae</taxon>
        <taxon>Orrella</taxon>
    </lineage>
</organism>
<dbReference type="GO" id="GO:0003700">
    <property type="term" value="F:DNA-binding transcription factor activity"/>
    <property type="evidence" value="ECO:0007669"/>
    <property type="project" value="InterPro"/>
</dbReference>
<gene>
    <name evidence="7" type="ORF">DBV39_09180</name>
</gene>
<sequence length="313" mass="34380">MTPDQLITFSVVAELLNISQAARQLHLSQPAVSGQLQALQQSFGEPLYHRHGRGIQLTPAGRELLEIALRVRQAMLEARELKRVSQALEHGLLRLGASTTPASYLLPGLVAGFRRTFPGVSVQMFTGNSQQVLERIGDLDLVFVEGELDEQTLAEHRIRDWRQDEVVAIVRRDHPLCTSPATTLRRLASEFLVMREQGSGVRRMILDCFASHDLPLPEYLELAGVEGVKEGVRAGLGVGFVSNLSLSHEDGSLAGIRIGKGLNRTIRIVEPGGRTLARTAAMFLERLETPETDSTLNPEQRGETRSADVSPAD</sequence>
<dbReference type="Pfam" id="PF00126">
    <property type="entry name" value="HTH_1"/>
    <property type="match status" value="1"/>
</dbReference>
<accession>A0A2R4XJ89</accession>
<dbReference type="InterPro" id="IPR000847">
    <property type="entry name" value="LysR_HTH_N"/>
</dbReference>
<evidence type="ECO:0000256" key="2">
    <source>
        <dbReference type="ARBA" id="ARBA00023015"/>
    </source>
</evidence>
<reference evidence="7 8" key="1">
    <citation type="submission" date="2018-04" db="EMBL/GenBank/DDBJ databases">
        <title>Bordetella sp. HZ20 isolated from seawater.</title>
        <authorList>
            <person name="Sun C."/>
        </authorList>
    </citation>
    <scope>NUCLEOTIDE SEQUENCE [LARGE SCALE GENOMIC DNA]</scope>
    <source>
        <strain evidence="7 8">HZ20</strain>
    </source>
</reference>
<evidence type="ECO:0000256" key="3">
    <source>
        <dbReference type="ARBA" id="ARBA00023125"/>
    </source>
</evidence>
<dbReference type="Proteomes" id="UP000244571">
    <property type="component" value="Chromosome"/>
</dbReference>
<evidence type="ECO:0000259" key="6">
    <source>
        <dbReference type="PROSITE" id="PS50931"/>
    </source>
</evidence>
<dbReference type="EMBL" id="CP028901">
    <property type="protein sequence ID" value="AWB33851.1"/>
    <property type="molecule type" value="Genomic_DNA"/>
</dbReference>
<keyword evidence="8" id="KW-1185">Reference proteome</keyword>
<evidence type="ECO:0000256" key="1">
    <source>
        <dbReference type="ARBA" id="ARBA00009437"/>
    </source>
</evidence>
<dbReference type="InterPro" id="IPR005119">
    <property type="entry name" value="LysR_subst-bd"/>
</dbReference>
<feature type="domain" description="HTH lysR-type" evidence="6">
    <location>
        <begin position="1"/>
        <end position="58"/>
    </location>
</feature>
<dbReference type="PRINTS" id="PR00039">
    <property type="entry name" value="HTHLYSR"/>
</dbReference>
<dbReference type="PANTHER" id="PTHR30126">
    <property type="entry name" value="HTH-TYPE TRANSCRIPTIONAL REGULATOR"/>
    <property type="match status" value="1"/>
</dbReference>
<feature type="region of interest" description="Disordered" evidence="5">
    <location>
        <begin position="287"/>
        <end position="313"/>
    </location>
</feature>